<dbReference type="InterPro" id="IPR001723">
    <property type="entry name" value="Nuclear_hrmn_rcpt"/>
</dbReference>
<feature type="region of interest" description="Disordered" evidence="11">
    <location>
        <begin position="1"/>
        <end position="61"/>
    </location>
</feature>
<comment type="subcellular location">
    <subcellularLocation>
        <location evidence="1 10">Nucleus</location>
    </subcellularLocation>
</comment>
<comment type="similarity">
    <text evidence="10">Belongs to the nuclear hormone receptor family.</text>
</comment>
<dbReference type="PRINTS" id="PR00398">
    <property type="entry name" value="STRDHORMONER"/>
</dbReference>
<evidence type="ECO:0000256" key="8">
    <source>
        <dbReference type="ARBA" id="ARBA00023170"/>
    </source>
</evidence>
<dbReference type="PROSITE" id="PS51843">
    <property type="entry name" value="NR_LBD"/>
    <property type="match status" value="1"/>
</dbReference>
<accession>A0A0K2TLN4</accession>
<dbReference type="GO" id="GO:0045944">
    <property type="term" value="P:positive regulation of transcription by RNA polymerase II"/>
    <property type="evidence" value="ECO:0007669"/>
    <property type="project" value="UniProtKB-ARBA"/>
</dbReference>
<feature type="domain" description="Nuclear receptor" evidence="12">
    <location>
        <begin position="68"/>
        <end position="144"/>
    </location>
</feature>
<dbReference type="FunFam" id="3.30.50.10:FF:000028">
    <property type="entry name" value="Nuclear receptor subfamily 2, group E, member 3"/>
    <property type="match status" value="1"/>
</dbReference>
<feature type="non-terminal residue" evidence="14">
    <location>
        <position position="1"/>
    </location>
</feature>
<proteinExistence type="inferred from homology"/>
<dbReference type="Gene3D" id="3.30.50.10">
    <property type="entry name" value="Erythroid Transcription Factor GATA-1, subunit A"/>
    <property type="match status" value="1"/>
</dbReference>
<dbReference type="InterPro" id="IPR001628">
    <property type="entry name" value="Znf_hrmn_rcpt"/>
</dbReference>
<dbReference type="InterPro" id="IPR013088">
    <property type="entry name" value="Znf_NHR/GATA"/>
</dbReference>
<feature type="region of interest" description="Disordered" evidence="11">
    <location>
        <begin position="245"/>
        <end position="282"/>
    </location>
</feature>
<dbReference type="PANTHER" id="PTHR24083">
    <property type="entry name" value="NUCLEAR HORMONE RECEPTOR"/>
    <property type="match status" value="1"/>
</dbReference>
<evidence type="ECO:0000256" key="2">
    <source>
        <dbReference type="ARBA" id="ARBA00022723"/>
    </source>
</evidence>
<dbReference type="Pfam" id="PF00105">
    <property type="entry name" value="zf-C4"/>
    <property type="match status" value="1"/>
</dbReference>
<dbReference type="CDD" id="cd06970">
    <property type="entry name" value="NR_DBD_PNR"/>
    <property type="match status" value="1"/>
</dbReference>
<keyword evidence="8 10" id="KW-0675">Receptor</keyword>
<dbReference type="GO" id="GO:0003700">
    <property type="term" value="F:DNA-binding transcription factor activity"/>
    <property type="evidence" value="ECO:0007669"/>
    <property type="project" value="InterPro"/>
</dbReference>
<dbReference type="SUPFAM" id="SSF57716">
    <property type="entry name" value="Glucocorticoid receptor-like (DNA-binding domain)"/>
    <property type="match status" value="1"/>
</dbReference>
<evidence type="ECO:0000313" key="14">
    <source>
        <dbReference type="EMBL" id="CDW26557.1"/>
    </source>
</evidence>
<dbReference type="SUPFAM" id="SSF48508">
    <property type="entry name" value="Nuclear receptor ligand-binding domain"/>
    <property type="match status" value="1"/>
</dbReference>
<evidence type="ECO:0000256" key="1">
    <source>
        <dbReference type="ARBA" id="ARBA00004123"/>
    </source>
</evidence>
<organism evidence="14">
    <name type="scientific">Lepeophtheirus salmonis</name>
    <name type="common">Salmon louse</name>
    <name type="synonym">Caligus salmonis</name>
    <dbReference type="NCBI Taxonomy" id="72036"/>
    <lineage>
        <taxon>Eukaryota</taxon>
        <taxon>Metazoa</taxon>
        <taxon>Ecdysozoa</taxon>
        <taxon>Arthropoda</taxon>
        <taxon>Crustacea</taxon>
        <taxon>Multicrustacea</taxon>
        <taxon>Hexanauplia</taxon>
        <taxon>Copepoda</taxon>
        <taxon>Siphonostomatoida</taxon>
        <taxon>Caligidae</taxon>
        <taxon>Lepeophtheirus</taxon>
    </lineage>
</organism>
<evidence type="ECO:0000256" key="6">
    <source>
        <dbReference type="ARBA" id="ARBA00023125"/>
    </source>
</evidence>
<sequence length="493" mass="55240">MDQDQRIEEDISVSRESTPPSSHPFLTSGLLRRDSEDDGTLESMSASLSHHVHHHRSHSKMNNTIKETSVCVVCGDTSSGKHYGILACNGCSGFFKRSVRRKLIYRCQAGTGMCVIDKAHRNQCQACRLRKCLHMGMNKDAVQNERQPRNTATLRPESFSSMDSHRFLREASVAVGAFGIPISPFTIPLHHQPNPPPLHQPQNIIPDFGSSNLGSPIPPMPHLSMKTPPLDNKLKQPPVFDLEPREDKREASSFMYDDSEQIPKSTQGSTNSITTPTNSNNNVFDHSSIPDLKIYPLTESNHEIAARLLFMAVRWTKNLTSFASLPFRDQVTLLEESWSELFLLCAIQWSMPLEKPSLFSLPNPELYPSEIVNYVDVLTGILGRYKRTAVNPAEFACMKAILLFKPETQGLKDHALVENLQDQALVMLNNHVETTLPGGGGGRGQLSSSRFGRLLLLLSNLRQSNSFKIEKLYFDRIIGNAKMEKLLCDMFQS</sequence>
<dbReference type="PROSITE" id="PS00031">
    <property type="entry name" value="NUCLEAR_REC_DBD_1"/>
    <property type="match status" value="1"/>
</dbReference>
<keyword evidence="9 10" id="KW-0539">Nucleus</keyword>
<dbReference type="AlphaFoldDB" id="A0A0K2TLN4"/>
<name>A0A0K2TLN4_LEPSM</name>
<evidence type="ECO:0000256" key="4">
    <source>
        <dbReference type="ARBA" id="ARBA00022833"/>
    </source>
</evidence>
<dbReference type="PRINTS" id="PR00047">
    <property type="entry name" value="STROIDFINGER"/>
</dbReference>
<keyword evidence="7 10" id="KW-0804">Transcription</keyword>
<evidence type="ECO:0000256" key="5">
    <source>
        <dbReference type="ARBA" id="ARBA00023015"/>
    </source>
</evidence>
<keyword evidence="5 10" id="KW-0805">Transcription regulation</keyword>
<feature type="domain" description="NR LBD" evidence="13">
    <location>
        <begin position="268"/>
        <end position="493"/>
    </location>
</feature>
<keyword evidence="6 10" id="KW-0238">DNA-binding</keyword>
<dbReference type="InterPro" id="IPR035500">
    <property type="entry name" value="NHR-like_dom_sf"/>
</dbReference>
<dbReference type="GO" id="GO:0005634">
    <property type="term" value="C:nucleus"/>
    <property type="evidence" value="ECO:0007669"/>
    <property type="project" value="UniProtKB-SubCell"/>
</dbReference>
<dbReference type="GO" id="GO:0043565">
    <property type="term" value="F:sequence-specific DNA binding"/>
    <property type="evidence" value="ECO:0007669"/>
    <property type="project" value="InterPro"/>
</dbReference>
<keyword evidence="3 10" id="KW-0863">Zinc-finger</keyword>
<evidence type="ECO:0000259" key="12">
    <source>
        <dbReference type="PROSITE" id="PS51030"/>
    </source>
</evidence>
<keyword evidence="2 10" id="KW-0479">Metal-binding</keyword>
<dbReference type="InterPro" id="IPR000536">
    <property type="entry name" value="Nucl_hrmn_rcpt_lig-bd"/>
</dbReference>
<feature type="compositionally biased region" description="Low complexity" evidence="11">
    <location>
        <begin position="269"/>
        <end position="282"/>
    </location>
</feature>
<dbReference type="PROSITE" id="PS51030">
    <property type="entry name" value="NUCLEAR_REC_DBD_2"/>
    <property type="match status" value="1"/>
</dbReference>
<gene>
    <name evidence="14" type="primary">Hr51</name>
</gene>
<dbReference type="EMBL" id="HACA01009196">
    <property type="protein sequence ID" value="CDW26557.1"/>
    <property type="molecule type" value="Transcribed_RNA"/>
</dbReference>
<dbReference type="GO" id="GO:0008270">
    <property type="term" value="F:zinc ion binding"/>
    <property type="evidence" value="ECO:0007669"/>
    <property type="project" value="UniProtKB-KW"/>
</dbReference>
<dbReference type="Pfam" id="PF00104">
    <property type="entry name" value="Hormone_recep"/>
    <property type="match status" value="1"/>
</dbReference>
<evidence type="ECO:0000259" key="13">
    <source>
        <dbReference type="PROSITE" id="PS51843"/>
    </source>
</evidence>
<dbReference type="SMART" id="SM00430">
    <property type="entry name" value="HOLI"/>
    <property type="match status" value="1"/>
</dbReference>
<dbReference type="InterPro" id="IPR050274">
    <property type="entry name" value="Nuclear_hormone_rcpt_NR2"/>
</dbReference>
<evidence type="ECO:0000256" key="11">
    <source>
        <dbReference type="SAM" id="MobiDB-lite"/>
    </source>
</evidence>
<keyword evidence="4 10" id="KW-0862">Zinc</keyword>
<protein>
    <submittedName>
        <fullName evidence="14">Hormone receptorlike in 51 [Apis mellifera]</fullName>
    </submittedName>
</protein>
<dbReference type="OrthoDB" id="5774777at2759"/>
<feature type="compositionally biased region" description="Basic and acidic residues" evidence="11">
    <location>
        <begin position="1"/>
        <end position="13"/>
    </location>
</feature>
<feature type="compositionally biased region" description="Basic residues" evidence="11">
    <location>
        <begin position="50"/>
        <end position="59"/>
    </location>
</feature>
<evidence type="ECO:0000256" key="10">
    <source>
        <dbReference type="RuleBase" id="RU004334"/>
    </source>
</evidence>
<reference evidence="14" key="1">
    <citation type="submission" date="2014-05" db="EMBL/GenBank/DDBJ databases">
        <authorList>
            <person name="Chronopoulou M."/>
        </authorList>
    </citation>
    <scope>NUCLEOTIDE SEQUENCE</scope>
    <source>
        <tissue evidence="14">Whole organism</tissue>
    </source>
</reference>
<dbReference type="SMART" id="SM00399">
    <property type="entry name" value="ZnF_C4"/>
    <property type="match status" value="1"/>
</dbReference>
<evidence type="ECO:0000256" key="3">
    <source>
        <dbReference type="ARBA" id="ARBA00022771"/>
    </source>
</evidence>
<evidence type="ECO:0000256" key="9">
    <source>
        <dbReference type="ARBA" id="ARBA00023242"/>
    </source>
</evidence>
<evidence type="ECO:0000256" key="7">
    <source>
        <dbReference type="ARBA" id="ARBA00023163"/>
    </source>
</evidence>
<dbReference type="Gene3D" id="1.10.565.10">
    <property type="entry name" value="Retinoid X Receptor"/>
    <property type="match status" value="1"/>
</dbReference>